<evidence type="ECO:0000313" key="3">
    <source>
        <dbReference type="Proteomes" id="UP000003028"/>
    </source>
</evidence>
<dbReference type="Gene3D" id="1.10.260.40">
    <property type="entry name" value="lambda repressor-like DNA-binding domains"/>
    <property type="match status" value="1"/>
</dbReference>
<dbReference type="CDD" id="cd00093">
    <property type="entry name" value="HTH_XRE"/>
    <property type="match status" value="1"/>
</dbReference>
<dbReference type="Proteomes" id="UP000003028">
    <property type="component" value="Unassembled WGS sequence"/>
</dbReference>
<gene>
    <name evidence="2" type="ORF">HMPREF0357_10222</name>
</gene>
<comment type="caution">
    <text evidence="2">The sequence shown here is derived from an EMBL/GenBank/DDBJ whole genome shotgun (WGS) entry which is preliminary data.</text>
</comment>
<dbReference type="GeneID" id="41396232"/>
<evidence type="ECO:0000313" key="2">
    <source>
        <dbReference type="EMBL" id="EFY09427.1"/>
    </source>
</evidence>
<dbReference type="PROSITE" id="PS50943">
    <property type="entry name" value="HTH_CROC1"/>
    <property type="match status" value="1"/>
</dbReference>
<feature type="domain" description="HTH cro/C1-type" evidence="1">
    <location>
        <begin position="19"/>
        <end position="69"/>
    </location>
</feature>
<protein>
    <recommendedName>
        <fullName evidence="1">HTH cro/C1-type domain-containing protein</fullName>
    </recommendedName>
</protein>
<name>E7FTT8_ERYRH</name>
<sequence length="123" mass="14054">MERKPLRFILSEFVADEVKKNGLTVRGFAKKAGVSHSTIQKLKYPNSGGVRLDIVDELLNNLGVTLKEIINNMVSLSKRKKKSLYGSNLRYNLIRYSHYLISDSPQYAIYNCVNCAFKRVQIN</sequence>
<dbReference type="SUPFAM" id="SSF47413">
    <property type="entry name" value="lambda repressor-like DNA-binding domains"/>
    <property type="match status" value="1"/>
</dbReference>
<dbReference type="GO" id="GO:0003677">
    <property type="term" value="F:DNA binding"/>
    <property type="evidence" value="ECO:0007669"/>
    <property type="project" value="InterPro"/>
</dbReference>
<dbReference type="STRING" id="1648.A2I91_06080"/>
<reference evidence="2" key="1">
    <citation type="submission" date="2011-01" db="EMBL/GenBank/DDBJ databases">
        <authorList>
            <person name="Muzny D."/>
            <person name="Qin X."/>
            <person name="Buhay C."/>
            <person name="Dugan-Rocha S."/>
            <person name="Ding Y."/>
            <person name="Chen G."/>
            <person name="Hawes A."/>
            <person name="Holder M."/>
            <person name="Jhangiani S."/>
            <person name="Johnson A."/>
            <person name="Khan Z."/>
            <person name="Li Z."/>
            <person name="Liu W."/>
            <person name="Liu X."/>
            <person name="Perez L."/>
            <person name="Shen H."/>
            <person name="Wang Q."/>
            <person name="Watt J."/>
            <person name="Xi L."/>
            <person name="Xin Y."/>
            <person name="Zhou J."/>
            <person name="Deng J."/>
            <person name="Jiang H."/>
            <person name="Liu Y."/>
            <person name="Qu J."/>
            <person name="Song X.-Z."/>
            <person name="Zhang L."/>
            <person name="Villasana D."/>
            <person name="Johnson A."/>
            <person name="Liu J."/>
            <person name="Liyanage D."/>
            <person name="Lorensuhewa L."/>
            <person name="Robinson T."/>
            <person name="Song A."/>
            <person name="Song B.-B."/>
            <person name="Dinh H."/>
            <person name="Thornton R."/>
            <person name="Coyle M."/>
            <person name="Francisco L."/>
            <person name="Jackson L."/>
            <person name="Javaid M."/>
            <person name="Korchina V."/>
            <person name="Kovar C."/>
            <person name="Mata R."/>
            <person name="Mathew T."/>
            <person name="Ngo R."/>
            <person name="Nguyen L."/>
            <person name="Nguyen N."/>
            <person name="Okwuonu G."/>
            <person name="Ongeri F."/>
            <person name="Pham C."/>
            <person name="Simmons D."/>
            <person name="Wilczek-Boney K."/>
            <person name="Hale W."/>
            <person name="Jakkamsetti A."/>
            <person name="Pham P."/>
            <person name="Ruth R."/>
            <person name="San Lucas F."/>
            <person name="Warren J."/>
            <person name="Zhang J."/>
            <person name="Zhao Z."/>
            <person name="Zhou C."/>
            <person name="Zhu D."/>
            <person name="Lee S."/>
            <person name="Bess C."/>
            <person name="Blankenburg K."/>
            <person name="Forbes L."/>
            <person name="Fu Q."/>
            <person name="Gubbala S."/>
            <person name="Hirani K."/>
            <person name="Jayaseelan J.C."/>
            <person name="Lara F."/>
            <person name="Munidasa M."/>
            <person name="Palculict T."/>
            <person name="Patil S."/>
            <person name="Pu L.-L."/>
            <person name="Saada N."/>
            <person name="Tang L."/>
            <person name="Weissenberger G."/>
            <person name="Zhu Y."/>
            <person name="Hemphill L."/>
            <person name="Shang Y."/>
            <person name="Youmans B."/>
            <person name="Ayvaz T."/>
            <person name="Ross M."/>
            <person name="Santibanez J."/>
            <person name="Aqrawi P."/>
            <person name="Gross S."/>
            <person name="Joshi V."/>
            <person name="Fowler G."/>
            <person name="Nazareth L."/>
            <person name="Reid J."/>
            <person name="Worley K."/>
            <person name="Petrosino J."/>
            <person name="Highlander S."/>
            <person name="Gibbs R."/>
        </authorList>
    </citation>
    <scope>NUCLEOTIDE SEQUENCE [LARGE SCALE GENOMIC DNA]</scope>
    <source>
        <strain evidence="2">ATCC 19414</strain>
    </source>
</reference>
<dbReference type="AlphaFoldDB" id="E7FTT8"/>
<dbReference type="EMBL" id="ACLK02000001">
    <property type="protein sequence ID" value="EFY09427.1"/>
    <property type="molecule type" value="Genomic_DNA"/>
</dbReference>
<dbReference type="InterPro" id="IPR010982">
    <property type="entry name" value="Lambda_DNA-bd_dom_sf"/>
</dbReference>
<accession>E7FTT8</accession>
<keyword evidence="3" id="KW-1185">Reference proteome</keyword>
<organism evidence="2 3">
    <name type="scientific">Erysipelothrix rhusiopathiae ATCC 19414</name>
    <dbReference type="NCBI Taxonomy" id="525280"/>
    <lineage>
        <taxon>Bacteria</taxon>
        <taxon>Bacillati</taxon>
        <taxon>Bacillota</taxon>
        <taxon>Erysipelotrichia</taxon>
        <taxon>Erysipelotrichales</taxon>
        <taxon>Erysipelotrichaceae</taxon>
        <taxon>Erysipelothrix</taxon>
    </lineage>
</organism>
<evidence type="ECO:0000259" key="1">
    <source>
        <dbReference type="PROSITE" id="PS50943"/>
    </source>
</evidence>
<dbReference type="Pfam" id="PF13443">
    <property type="entry name" value="HTH_26"/>
    <property type="match status" value="1"/>
</dbReference>
<dbReference type="RefSeq" id="WP_003773317.1">
    <property type="nucleotide sequence ID" value="NZ_ACLK02000001.1"/>
</dbReference>
<proteinExistence type="predicted"/>
<dbReference type="InterPro" id="IPR001387">
    <property type="entry name" value="Cro/C1-type_HTH"/>
</dbReference>